<evidence type="ECO:0000259" key="6">
    <source>
        <dbReference type="Pfam" id="PF05154"/>
    </source>
</evidence>
<feature type="domain" description="TM2" evidence="6">
    <location>
        <begin position="36"/>
        <end position="86"/>
    </location>
</feature>
<evidence type="ECO:0000313" key="8">
    <source>
        <dbReference type="Proteomes" id="UP000023785"/>
    </source>
</evidence>
<evidence type="ECO:0000256" key="1">
    <source>
        <dbReference type="ARBA" id="ARBA00004141"/>
    </source>
</evidence>
<comment type="caution">
    <text evidence="7">The sequence shown here is derived from an EMBL/GenBank/DDBJ whole genome shotgun (WGS) entry which is preliminary data.</text>
</comment>
<dbReference type="EMBL" id="AYER01000002">
    <property type="protein sequence ID" value="ESK40909.1"/>
    <property type="molecule type" value="Genomic_DNA"/>
</dbReference>
<dbReference type="Pfam" id="PF05154">
    <property type="entry name" value="TM2"/>
    <property type="match status" value="1"/>
</dbReference>
<accession>V2V039</accession>
<evidence type="ECO:0000256" key="5">
    <source>
        <dbReference type="SAM" id="Phobius"/>
    </source>
</evidence>
<dbReference type="OrthoDB" id="9816361at2"/>
<keyword evidence="4 5" id="KW-0472">Membrane</keyword>
<gene>
    <name evidence="7" type="ORF">P256_00337</name>
</gene>
<feature type="transmembrane region" description="Helical" evidence="5">
    <location>
        <begin position="66"/>
        <end position="89"/>
    </location>
</feature>
<dbReference type="HOGENOM" id="CLU_081297_5_1_6"/>
<sequence length="101" mass="11289">MNQTKFCFACSQSIDARAEICPKCGVRQTNPPIVGEKNKLAAALLAFFLGGFGIHKFYLGRIGQGFLYLLFCWTFLPAFVAFIEGIIYLCSSDEQFARKYG</sequence>
<reference evidence="7 8" key="1">
    <citation type="submission" date="2013-10" db="EMBL/GenBank/DDBJ databases">
        <title>The Genome Sequence of Acinetobacter nectaris CIP 110549.</title>
        <authorList>
            <consortium name="The Broad Institute Genomics Platform"/>
            <consortium name="The Broad Institute Genome Sequencing Center for Infectious Disease"/>
            <person name="Cerqueira G."/>
            <person name="Feldgarden M."/>
            <person name="Courvalin P."/>
            <person name="Grillot-Courvalin C."/>
            <person name="Clermont D."/>
            <person name="Rocha E."/>
            <person name="Yoon E.-J."/>
            <person name="Nemec A."/>
            <person name="Young S.K."/>
            <person name="Zeng Q."/>
            <person name="Gargeya S."/>
            <person name="Fitzgerald M."/>
            <person name="Abouelleil A."/>
            <person name="Alvarado L."/>
            <person name="Berlin A.M."/>
            <person name="Chapman S.B."/>
            <person name="Gainer-Dewar J."/>
            <person name="Goldberg J."/>
            <person name="Gnerre S."/>
            <person name="Griggs A."/>
            <person name="Gujja S."/>
            <person name="Hansen M."/>
            <person name="Howarth C."/>
            <person name="Imamovic A."/>
            <person name="Ireland A."/>
            <person name="Larimer J."/>
            <person name="McCowan C."/>
            <person name="Murphy C."/>
            <person name="Pearson M."/>
            <person name="Poon T.W."/>
            <person name="Priest M."/>
            <person name="Roberts A."/>
            <person name="Saif S."/>
            <person name="Shea T."/>
            <person name="Sykes S."/>
            <person name="Wortman J."/>
            <person name="Nusbaum C."/>
            <person name="Birren B."/>
        </authorList>
    </citation>
    <scope>NUCLEOTIDE SEQUENCE [LARGE SCALE GENOMIC DNA]</scope>
    <source>
        <strain evidence="7 8">CIP 110549</strain>
    </source>
</reference>
<feature type="transmembrane region" description="Helical" evidence="5">
    <location>
        <begin position="40"/>
        <end position="59"/>
    </location>
</feature>
<comment type="subcellular location">
    <subcellularLocation>
        <location evidence="1">Membrane</location>
        <topology evidence="1">Multi-pass membrane protein</topology>
    </subcellularLocation>
</comment>
<dbReference type="AlphaFoldDB" id="V2V039"/>
<dbReference type="Proteomes" id="UP000023785">
    <property type="component" value="Unassembled WGS sequence"/>
</dbReference>
<keyword evidence="8" id="KW-1185">Reference proteome</keyword>
<evidence type="ECO:0000313" key="7">
    <source>
        <dbReference type="EMBL" id="ESK40909.1"/>
    </source>
</evidence>
<name>V2V039_9GAMM</name>
<proteinExistence type="predicted"/>
<organism evidence="7 8">
    <name type="scientific">Acinetobacter nectaris CIP 110549</name>
    <dbReference type="NCBI Taxonomy" id="1392540"/>
    <lineage>
        <taxon>Bacteria</taxon>
        <taxon>Pseudomonadati</taxon>
        <taxon>Pseudomonadota</taxon>
        <taxon>Gammaproteobacteria</taxon>
        <taxon>Moraxellales</taxon>
        <taxon>Moraxellaceae</taxon>
        <taxon>Acinetobacter</taxon>
    </lineage>
</organism>
<evidence type="ECO:0000256" key="4">
    <source>
        <dbReference type="ARBA" id="ARBA00023136"/>
    </source>
</evidence>
<keyword evidence="2 5" id="KW-0812">Transmembrane</keyword>
<dbReference type="InterPro" id="IPR007829">
    <property type="entry name" value="TM2"/>
</dbReference>
<dbReference type="GO" id="GO:0016020">
    <property type="term" value="C:membrane"/>
    <property type="evidence" value="ECO:0007669"/>
    <property type="project" value="UniProtKB-SubCell"/>
</dbReference>
<dbReference type="eggNOG" id="COG2314">
    <property type="taxonomic scope" value="Bacteria"/>
</dbReference>
<evidence type="ECO:0000256" key="2">
    <source>
        <dbReference type="ARBA" id="ARBA00022692"/>
    </source>
</evidence>
<protein>
    <recommendedName>
        <fullName evidence="6">TM2 domain-containing protein</fullName>
    </recommendedName>
</protein>
<dbReference type="PATRIC" id="fig|1392540.3.peg.327"/>
<evidence type="ECO:0000256" key="3">
    <source>
        <dbReference type="ARBA" id="ARBA00022989"/>
    </source>
</evidence>
<keyword evidence="3 5" id="KW-1133">Transmembrane helix</keyword>
<dbReference type="RefSeq" id="WP_023271940.1">
    <property type="nucleotide sequence ID" value="NZ_KI530712.1"/>
</dbReference>